<reference evidence="5 6" key="2">
    <citation type="submission" date="2024-08" db="EMBL/GenBank/DDBJ databases">
        <title>Phylogenomic analyses of a clade within the roseobacter group suggest taxonomic reassignments of species of the genera Aestuariivita, Citreicella, Loktanella, Nautella, Pelagibaca, Ruegeria, Thalassobius, Thiobacimonas and Tropicibacter, and the proposal o.</title>
        <authorList>
            <person name="Jeon C.O."/>
        </authorList>
    </citation>
    <scope>NUCLEOTIDE SEQUENCE [LARGE SCALE GENOMIC DNA]</scope>
    <source>
        <strain evidence="5 6">SS1-5</strain>
    </source>
</reference>
<dbReference type="GO" id="GO:0003700">
    <property type="term" value="F:DNA-binding transcription factor activity"/>
    <property type="evidence" value="ECO:0007669"/>
    <property type="project" value="InterPro"/>
</dbReference>
<dbReference type="SUPFAM" id="SSF46785">
    <property type="entry name" value="Winged helix' DNA-binding domain"/>
    <property type="match status" value="1"/>
</dbReference>
<evidence type="ECO:0000256" key="2">
    <source>
        <dbReference type="ARBA" id="ARBA00023125"/>
    </source>
</evidence>
<dbReference type="PANTHER" id="PTHR33154">
    <property type="entry name" value="TRANSCRIPTIONAL REGULATOR, ARSR FAMILY"/>
    <property type="match status" value="1"/>
</dbReference>
<dbReference type="InterPro" id="IPR011991">
    <property type="entry name" value="ArsR-like_HTH"/>
</dbReference>
<dbReference type="GO" id="GO:0003677">
    <property type="term" value="F:DNA binding"/>
    <property type="evidence" value="ECO:0007669"/>
    <property type="project" value="UniProtKB-KW"/>
</dbReference>
<dbReference type="AlphaFoldDB" id="A0AAN0MFU5"/>
<reference evidence="6" key="1">
    <citation type="submission" date="2024-04" db="EMBL/GenBank/DDBJ databases">
        <title>Phylogenomic analyses of a clade within the roseobacter group suggest taxonomic reassignments of species of the genera Aestuariivita, Citreicella, Loktanella, Nautella, Pelagibaca, Ruegeria, Thalassobius, Thiobacimonas and Tropicibacter, and the proposal o.</title>
        <authorList>
            <person name="Jeon C.O."/>
        </authorList>
    </citation>
    <scope>NUCLEOTIDE SEQUENCE [LARGE SCALE GENOMIC DNA]</scope>
    <source>
        <strain evidence="6">SS1-5</strain>
    </source>
</reference>
<dbReference type="InterPro" id="IPR001845">
    <property type="entry name" value="HTH_ArsR_DNA-bd_dom"/>
</dbReference>
<evidence type="ECO:0000259" key="4">
    <source>
        <dbReference type="PROSITE" id="PS50987"/>
    </source>
</evidence>
<dbReference type="InterPro" id="IPR036390">
    <property type="entry name" value="WH_DNA-bd_sf"/>
</dbReference>
<protein>
    <submittedName>
        <fullName evidence="5">ArsR/SmtB family transcription factor</fullName>
    </submittedName>
</protein>
<sequence length="96" mass="10865">MPYEDQFSALSHPLRQNILHLLTRAPASVGDLTDQLDASQPVVSQHLKVLREAGLIRVTPDGMRRIYRIETDSLEALRHYLQQHWLAALGDLGPKD</sequence>
<dbReference type="RefSeq" id="WP_342078316.1">
    <property type="nucleotide sequence ID" value="NZ_CP151767.2"/>
</dbReference>
<dbReference type="PROSITE" id="PS50987">
    <property type="entry name" value="HTH_ARSR_2"/>
    <property type="match status" value="1"/>
</dbReference>
<keyword evidence="3" id="KW-0804">Transcription</keyword>
<accession>A0AAN0MFU5</accession>
<dbReference type="PANTHER" id="PTHR33154:SF33">
    <property type="entry name" value="TRANSCRIPTIONAL REPRESSOR SDPR"/>
    <property type="match status" value="1"/>
</dbReference>
<organism evidence="5 6">
    <name type="scientific">Yoonia rhodophyticola</name>
    <dbReference type="NCBI Taxonomy" id="3137370"/>
    <lineage>
        <taxon>Bacteria</taxon>
        <taxon>Pseudomonadati</taxon>
        <taxon>Pseudomonadota</taxon>
        <taxon>Alphaproteobacteria</taxon>
        <taxon>Rhodobacterales</taxon>
        <taxon>Paracoccaceae</taxon>
        <taxon>Yoonia</taxon>
    </lineage>
</organism>
<feature type="domain" description="HTH arsR-type" evidence="4">
    <location>
        <begin position="1"/>
        <end position="89"/>
    </location>
</feature>
<dbReference type="Proteomes" id="UP001470809">
    <property type="component" value="Chromosome"/>
</dbReference>
<dbReference type="PRINTS" id="PR00778">
    <property type="entry name" value="HTHARSR"/>
</dbReference>
<keyword evidence="1" id="KW-0805">Transcription regulation</keyword>
<evidence type="ECO:0000256" key="3">
    <source>
        <dbReference type="ARBA" id="ARBA00023163"/>
    </source>
</evidence>
<dbReference type="SMART" id="SM00418">
    <property type="entry name" value="HTH_ARSR"/>
    <property type="match status" value="1"/>
</dbReference>
<dbReference type="InterPro" id="IPR051081">
    <property type="entry name" value="HTH_MetalResp_TranReg"/>
</dbReference>
<dbReference type="EMBL" id="CP151767">
    <property type="protein sequence ID" value="WZU69023.1"/>
    <property type="molecule type" value="Genomic_DNA"/>
</dbReference>
<dbReference type="CDD" id="cd00090">
    <property type="entry name" value="HTH_ARSR"/>
    <property type="match status" value="1"/>
</dbReference>
<dbReference type="InterPro" id="IPR036388">
    <property type="entry name" value="WH-like_DNA-bd_sf"/>
</dbReference>
<evidence type="ECO:0000313" key="6">
    <source>
        <dbReference type="Proteomes" id="UP001470809"/>
    </source>
</evidence>
<proteinExistence type="predicted"/>
<dbReference type="KEGG" id="yrh:AABB31_09250"/>
<dbReference type="Gene3D" id="1.10.10.10">
    <property type="entry name" value="Winged helix-like DNA-binding domain superfamily/Winged helix DNA-binding domain"/>
    <property type="match status" value="1"/>
</dbReference>
<evidence type="ECO:0000256" key="1">
    <source>
        <dbReference type="ARBA" id="ARBA00023015"/>
    </source>
</evidence>
<evidence type="ECO:0000313" key="5">
    <source>
        <dbReference type="EMBL" id="WZU69023.1"/>
    </source>
</evidence>
<dbReference type="Pfam" id="PF12840">
    <property type="entry name" value="HTH_20"/>
    <property type="match status" value="1"/>
</dbReference>
<keyword evidence="6" id="KW-1185">Reference proteome</keyword>
<gene>
    <name evidence="5" type="ORF">AABB31_09250</name>
</gene>
<keyword evidence="2" id="KW-0238">DNA-binding</keyword>
<dbReference type="NCBIfam" id="NF033788">
    <property type="entry name" value="HTH_metalloreg"/>
    <property type="match status" value="1"/>
</dbReference>
<name>A0AAN0MFU5_9RHOB</name>